<dbReference type="EMBL" id="JAGPYM010000002">
    <property type="protein sequence ID" value="KAH6898968.1"/>
    <property type="molecule type" value="Genomic_DNA"/>
</dbReference>
<dbReference type="GO" id="GO:0003682">
    <property type="term" value="F:chromatin binding"/>
    <property type="evidence" value="ECO:0007669"/>
    <property type="project" value="InterPro"/>
</dbReference>
<dbReference type="InterPro" id="IPR043151">
    <property type="entry name" value="BAH_sf"/>
</dbReference>
<gene>
    <name evidence="3" type="ORF">B0T10DRAFT_124974</name>
</gene>
<feature type="region of interest" description="Disordered" evidence="1">
    <location>
        <begin position="344"/>
        <end position="364"/>
    </location>
</feature>
<dbReference type="SUPFAM" id="SSF57903">
    <property type="entry name" value="FYVE/PHD zinc finger"/>
    <property type="match status" value="1"/>
</dbReference>
<dbReference type="CDD" id="cd04370">
    <property type="entry name" value="BAH"/>
    <property type="match status" value="1"/>
</dbReference>
<feature type="compositionally biased region" description="Basic and acidic residues" evidence="1">
    <location>
        <begin position="44"/>
        <end position="54"/>
    </location>
</feature>
<feature type="domain" description="BAH" evidence="2">
    <location>
        <begin position="117"/>
        <end position="240"/>
    </location>
</feature>
<dbReference type="PANTHER" id="PTHR46364">
    <property type="entry name" value="OS08G0421900 PROTEIN"/>
    <property type="match status" value="1"/>
</dbReference>
<protein>
    <recommendedName>
        <fullName evidence="2">BAH domain-containing protein</fullName>
    </recommendedName>
</protein>
<feature type="region of interest" description="Disordered" evidence="1">
    <location>
        <begin position="296"/>
        <end position="320"/>
    </location>
</feature>
<evidence type="ECO:0000313" key="3">
    <source>
        <dbReference type="EMBL" id="KAH6898968.1"/>
    </source>
</evidence>
<dbReference type="InterPro" id="IPR011011">
    <property type="entry name" value="Znf_FYVE_PHD"/>
</dbReference>
<dbReference type="Proteomes" id="UP000777438">
    <property type="component" value="Unassembled WGS sequence"/>
</dbReference>
<keyword evidence="4" id="KW-1185">Reference proteome</keyword>
<proteinExistence type="predicted"/>
<reference evidence="3 4" key="1">
    <citation type="journal article" date="2021" name="Nat. Commun.">
        <title>Genetic determinants of endophytism in the Arabidopsis root mycobiome.</title>
        <authorList>
            <person name="Mesny F."/>
            <person name="Miyauchi S."/>
            <person name="Thiergart T."/>
            <person name="Pickel B."/>
            <person name="Atanasova L."/>
            <person name="Karlsson M."/>
            <person name="Huettel B."/>
            <person name="Barry K.W."/>
            <person name="Haridas S."/>
            <person name="Chen C."/>
            <person name="Bauer D."/>
            <person name="Andreopoulos W."/>
            <person name="Pangilinan J."/>
            <person name="LaButti K."/>
            <person name="Riley R."/>
            <person name="Lipzen A."/>
            <person name="Clum A."/>
            <person name="Drula E."/>
            <person name="Henrissat B."/>
            <person name="Kohler A."/>
            <person name="Grigoriev I.V."/>
            <person name="Martin F.M."/>
            <person name="Hacquard S."/>
        </authorList>
    </citation>
    <scope>NUCLEOTIDE SEQUENCE [LARGE SCALE GENOMIC DNA]</scope>
    <source>
        <strain evidence="3 4">MPI-CAGE-CH-0241</strain>
    </source>
</reference>
<dbReference type="Gene3D" id="2.30.30.490">
    <property type="match status" value="1"/>
</dbReference>
<feature type="region of interest" description="Disordered" evidence="1">
    <location>
        <begin position="1"/>
        <end position="55"/>
    </location>
</feature>
<feature type="compositionally biased region" description="Basic and acidic residues" evidence="1">
    <location>
        <begin position="296"/>
        <end position="307"/>
    </location>
</feature>
<name>A0A9P9AVK7_9HYPO</name>
<evidence type="ECO:0000313" key="4">
    <source>
        <dbReference type="Proteomes" id="UP000777438"/>
    </source>
</evidence>
<sequence>MSSRKRSRSVVEENRAECPFNVTYPGPPTKADRERHKNKKRKRDGPAPEEEKRVPIQISPFAPVGKFKSHDTMDLHYTIEPSKRWLDMTRYNSFVLNGTKYYSEGFVFVANEATIERQRAAASLGTVGPVRKSDDDWVARILEIRAADEHHVYARVYWMYWPDELPSGTWDRKKQIQGRQPYHGQNELIASNHMDVINVVSVTMPAIVNQWIESDDDEIQDALYWRQALDYRTSQLSSVSLMCKCETPANPDKTLIGCTNSECGKWMHHDCLSHDVLMRVYEQLGTDKPHRTVEPAIKEEKTDEEAARPLSPMESGEKDTQATIDVRSGGVQDSVIAKKAITETPRTTATPTPVPTPSNAETPLKSSAKKIRKKKGIDYKPYVGLFEATLKMNDGPTVWEIKDLRENVTGGEKEWTESANCLLCGSVID</sequence>
<dbReference type="PROSITE" id="PS51038">
    <property type="entry name" value="BAH"/>
    <property type="match status" value="1"/>
</dbReference>
<accession>A0A9P9AVK7</accession>
<organism evidence="3 4">
    <name type="scientific">Thelonectria olida</name>
    <dbReference type="NCBI Taxonomy" id="1576542"/>
    <lineage>
        <taxon>Eukaryota</taxon>
        <taxon>Fungi</taxon>
        <taxon>Dikarya</taxon>
        <taxon>Ascomycota</taxon>
        <taxon>Pezizomycotina</taxon>
        <taxon>Sordariomycetes</taxon>
        <taxon>Hypocreomycetidae</taxon>
        <taxon>Hypocreales</taxon>
        <taxon>Nectriaceae</taxon>
        <taxon>Thelonectria</taxon>
    </lineage>
</organism>
<evidence type="ECO:0000256" key="1">
    <source>
        <dbReference type="SAM" id="MobiDB-lite"/>
    </source>
</evidence>
<dbReference type="OrthoDB" id="10259622at2759"/>
<dbReference type="InterPro" id="IPR001025">
    <property type="entry name" value="BAH_dom"/>
</dbReference>
<comment type="caution">
    <text evidence="3">The sequence shown here is derived from an EMBL/GenBank/DDBJ whole genome shotgun (WGS) entry which is preliminary data.</text>
</comment>
<evidence type="ECO:0000259" key="2">
    <source>
        <dbReference type="PROSITE" id="PS51038"/>
    </source>
</evidence>
<dbReference type="AlphaFoldDB" id="A0A9P9AVK7"/>